<evidence type="ECO:0000313" key="1">
    <source>
        <dbReference type="EMBL" id="KIW49113.1"/>
    </source>
</evidence>
<dbReference type="GeneID" id="25332731"/>
<name>A0A0D2E111_9EURO</name>
<dbReference type="OrthoDB" id="3468019at2759"/>
<dbReference type="RefSeq" id="XP_013309697.1">
    <property type="nucleotide sequence ID" value="XM_013454243.1"/>
</dbReference>
<protein>
    <recommendedName>
        <fullName evidence="3">SnoaL-like domain-containing protein</fullName>
    </recommendedName>
</protein>
<keyword evidence="2" id="KW-1185">Reference proteome</keyword>
<proteinExistence type="predicted"/>
<reference evidence="1 2" key="1">
    <citation type="submission" date="2015-01" db="EMBL/GenBank/DDBJ databases">
        <title>The Genome Sequence of Exophiala xenobiotica CBS118157.</title>
        <authorList>
            <consortium name="The Broad Institute Genomics Platform"/>
            <person name="Cuomo C."/>
            <person name="de Hoog S."/>
            <person name="Gorbushina A."/>
            <person name="Stielow B."/>
            <person name="Teixiera M."/>
            <person name="Abouelleil A."/>
            <person name="Chapman S.B."/>
            <person name="Priest M."/>
            <person name="Young S.K."/>
            <person name="Wortman J."/>
            <person name="Nusbaum C."/>
            <person name="Birren B."/>
        </authorList>
    </citation>
    <scope>NUCLEOTIDE SEQUENCE [LARGE SCALE GENOMIC DNA]</scope>
    <source>
        <strain evidence="1 2">CBS 118157</strain>
    </source>
</reference>
<dbReference type="HOGENOM" id="CLU_1644660_0_0_1"/>
<dbReference type="SUPFAM" id="SSF54427">
    <property type="entry name" value="NTF2-like"/>
    <property type="match status" value="1"/>
</dbReference>
<accession>A0A0D2E111</accession>
<dbReference type="InterPro" id="IPR032710">
    <property type="entry name" value="NTF2-like_dom_sf"/>
</dbReference>
<evidence type="ECO:0000313" key="2">
    <source>
        <dbReference type="Proteomes" id="UP000054342"/>
    </source>
</evidence>
<dbReference type="AlphaFoldDB" id="A0A0D2E111"/>
<dbReference type="Proteomes" id="UP000054342">
    <property type="component" value="Unassembled WGS sequence"/>
</dbReference>
<organism evidence="1 2">
    <name type="scientific">Exophiala xenobiotica</name>
    <dbReference type="NCBI Taxonomy" id="348802"/>
    <lineage>
        <taxon>Eukaryota</taxon>
        <taxon>Fungi</taxon>
        <taxon>Dikarya</taxon>
        <taxon>Ascomycota</taxon>
        <taxon>Pezizomycotina</taxon>
        <taxon>Eurotiomycetes</taxon>
        <taxon>Chaetothyriomycetidae</taxon>
        <taxon>Chaetothyriales</taxon>
        <taxon>Herpotrichiellaceae</taxon>
        <taxon>Exophiala</taxon>
    </lineage>
</organism>
<evidence type="ECO:0008006" key="3">
    <source>
        <dbReference type="Google" id="ProtNLM"/>
    </source>
</evidence>
<sequence length="158" mass="17490">MARDNYIFENHAAIPSGLGDELSAFFRSWDDPHSTLDYLNLFAPDGELVFGPAVAKGRDAIRALREGMVHPTNGPVVDLEHTLGKCFVLAGGAEQGRQEFIVNGSIWYKLKNGRKVDADFASYMVFQEGKAKPEATFYQVYLDSHELMTAITAMNEGN</sequence>
<dbReference type="Gene3D" id="3.10.450.50">
    <property type="match status" value="1"/>
</dbReference>
<dbReference type="EMBL" id="KN847323">
    <property type="protein sequence ID" value="KIW49113.1"/>
    <property type="molecule type" value="Genomic_DNA"/>
</dbReference>
<gene>
    <name evidence="1" type="ORF">PV05_10823</name>
</gene>